<name>A0AAV9G7M7_9PEZI</name>
<comment type="caution">
    <text evidence="1">The sequence shown here is derived from an EMBL/GenBank/DDBJ whole genome shotgun (WGS) entry which is preliminary data.</text>
</comment>
<dbReference type="AlphaFoldDB" id="A0AAV9G7M7"/>
<gene>
    <name evidence="1" type="ORF">QBC34DRAFT_273657</name>
</gene>
<evidence type="ECO:0000313" key="2">
    <source>
        <dbReference type="Proteomes" id="UP001321760"/>
    </source>
</evidence>
<proteinExistence type="predicted"/>
<dbReference type="Proteomes" id="UP001321760">
    <property type="component" value="Unassembled WGS sequence"/>
</dbReference>
<protein>
    <submittedName>
        <fullName evidence="1">Uncharacterized protein</fullName>
    </submittedName>
</protein>
<reference evidence="1" key="2">
    <citation type="submission" date="2023-05" db="EMBL/GenBank/DDBJ databases">
        <authorList>
            <consortium name="Lawrence Berkeley National Laboratory"/>
            <person name="Steindorff A."/>
            <person name="Hensen N."/>
            <person name="Bonometti L."/>
            <person name="Westerberg I."/>
            <person name="Brannstrom I.O."/>
            <person name="Guillou S."/>
            <person name="Cros-Aarteil S."/>
            <person name="Calhoun S."/>
            <person name="Haridas S."/>
            <person name="Kuo A."/>
            <person name="Mondo S."/>
            <person name="Pangilinan J."/>
            <person name="Riley R."/>
            <person name="Labutti K."/>
            <person name="Andreopoulos B."/>
            <person name="Lipzen A."/>
            <person name="Chen C."/>
            <person name="Yanf M."/>
            <person name="Daum C."/>
            <person name="Ng V."/>
            <person name="Clum A."/>
            <person name="Ohm R."/>
            <person name="Martin F."/>
            <person name="Silar P."/>
            <person name="Natvig D."/>
            <person name="Lalanne C."/>
            <person name="Gautier V."/>
            <person name="Ament-Velasquez S.L."/>
            <person name="Kruys A."/>
            <person name="Hutchinson M.I."/>
            <person name="Powell A.J."/>
            <person name="Barry K."/>
            <person name="Miller A.N."/>
            <person name="Grigoriev I.V."/>
            <person name="Debuchy R."/>
            <person name="Gladieux P."/>
            <person name="Thoren M.H."/>
            <person name="Johannesson H."/>
        </authorList>
    </citation>
    <scope>NUCLEOTIDE SEQUENCE</scope>
    <source>
        <strain evidence="1">PSN243</strain>
    </source>
</reference>
<evidence type="ECO:0000313" key="1">
    <source>
        <dbReference type="EMBL" id="KAK4443091.1"/>
    </source>
</evidence>
<organism evidence="1 2">
    <name type="scientific">Podospora aff. communis PSN243</name>
    <dbReference type="NCBI Taxonomy" id="3040156"/>
    <lineage>
        <taxon>Eukaryota</taxon>
        <taxon>Fungi</taxon>
        <taxon>Dikarya</taxon>
        <taxon>Ascomycota</taxon>
        <taxon>Pezizomycotina</taxon>
        <taxon>Sordariomycetes</taxon>
        <taxon>Sordariomycetidae</taxon>
        <taxon>Sordariales</taxon>
        <taxon>Podosporaceae</taxon>
        <taxon>Podospora</taxon>
    </lineage>
</organism>
<feature type="non-terminal residue" evidence="1">
    <location>
        <position position="103"/>
    </location>
</feature>
<accession>A0AAV9G7M7</accession>
<reference evidence="1" key="1">
    <citation type="journal article" date="2023" name="Mol. Phylogenet. Evol.">
        <title>Genome-scale phylogeny and comparative genomics of the fungal order Sordariales.</title>
        <authorList>
            <person name="Hensen N."/>
            <person name="Bonometti L."/>
            <person name="Westerberg I."/>
            <person name="Brannstrom I.O."/>
            <person name="Guillou S."/>
            <person name="Cros-Aarteil S."/>
            <person name="Calhoun S."/>
            <person name="Haridas S."/>
            <person name="Kuo A."/>
            <person name="Mondo S."/>
            <person name="Pangilinan J."/>
            <person name="Riley R."/>
            <person name="LaButti K."/>
            <person name="Andreopoulos B."/>
            <person name="Lipzen A."/>
            <person name="Chen C."/>
            <person name="Yan M."/>
            <person name="Daum C."/>
            <person name="Ng V."/>
            <person name="Clum A."/>
            <person name="Steindorff A."/>
            <person name="Ohm R.A."/>
            <person name="Martin F."/>
            <person name="Silar P."/>
            <person name="Natvig D.O."/>
            <person name="Lalanne C."/>
            <person name="Gautier V."/>
            <person name="Ament-Velasquez S.L."/>
            <person name="Kruys A."/>
            <person name="Hutchinson M.I."/>
            <person name="Powell A.J."/>
            <person name="Barry K."/>
            <person name="Miller A.N."/>
            <person name="Grigoriev I.V."/>
            <person name="Debuchy R."/>
            <person name="Gladieux P."/>
            <person name="Hiltunen Thoren M."/>
            <person name="Johannesson H."/>
        </authorList>
    </citation>
    <scope>NUCLEOTIDE SEQUENCE</scope>
    <source>
        <strain evidence="1">PSN243</strain>
    </source>
</reference>
<keyword evidence="2" id="KW-1185">Reference proteome</keyword>
<dbReference type="EMBL" id="MU866000">
    <property type="protein sequence ID" value="KAK4443091.1"/>
    <property type="molecule type" value="Genomic_DNA"/>
</dbReference>
<sequence>MLDSAVALYVYAQSMDLDEMCQHITSISLLFNQKHANWVQRRWQMSGKDAMSGGFEAHSADRDAREFIRCAKTAYAIRQDGPNSVRETSIRTPFRDFVAFNRF</sequence>